<protein>
    <recommendedName>
        <fullName evidence="4">DUF1640 domain-containing protein</fullName>
    </recommendedName>
</protein>
<keyword evidence="1" id="KW-0472">Membrane</keyword>
<evidence type="ECO:0008006" key="4">
    <source>
        <dbReference type="Google" id="ProtNLM"/>
    </source>
</evidence>
<proteinExistence type="predicted"/>
<keyword evidence="1" id="KW-0812">Transmembrane</keyword>
<evidence type="ECO:0000256" key="1">
    <source>
        <dbReference type="SAM" id="Phobius"/>
    </source>
</evidence>
<keyword evidence="1" id="KW-1133">Transmembrane helix</keyword>
<dbReference type="AlphaFoldDB" id="A0A3B7MJV1"/>
<gene>
    <name evidence="2" type="ORF">D3H65_12400</name>
</gene>
<dbReference type="KEGG" id="pseg:D3H65_12400"/>
<keyword evidence="3" id="KW-1185">Reference proteome</keyword>
<dbReference type="OrthoDB" id="1725737at2"/>
<sequence length="123" mass="14377">MGTVNLRLYDIFRKDLKLQEAEAKELVEVIHEVVKEEVADKHKHIEQIVQKDIKHIAEHMDQEFGRMREYMRQEFSHLDTKFATKEELANLKADLSKTIYFTSLAQLIAIIASVISLVLILKK</sequence>
<evidence type="ECO:0000313" key="2">
    <source>
        <dbReference type="EMBL" id="AXY74734.1"/>
    </source>
</evidence>
<dbReference type="RefSeq" id="WP_119050617.1">
    <property type="nucleotide sequence ID" value="NZ_CP032157.1"/>
</dbReference>
<dbReference type="EMBL" id="CP032157">
    <property type="protein sequence ID" value="AXY74734.1"/>
    <property type="molecule type" value="Genomic_DNA"/>
</dbReference>
<evidence type="ECO:0000313" key="3">
    <source>
        <dbReference type="Proteomes" id="UP000263900"/>
    </source>
</evidence>
<organism evidence="2 3">
    <name type="scientific">Paraflavitalea soli</name>
    <dbReference type="NCBI Taxonomy" id="2315862"/>
    <lineage>
        <taxon>Bacteria</taxon>
        <taxon>Pseudomonadati</taxon>
        <taxon>Bacteroidota</taxon>
        <taxon>Chitinophagia</taxon>
        <taxon>Chitinophagales</taxon>
        <taxon>Chitinophagaceae</taxon>
        <taxon>Paraflavitalea</taxon>
    </lineage>
</organism>
<reference evidence="2 3" key="1">
    <citation type="submission" date="2018-09" db="EMBL/GenBank/DDBJ databases">
        <title>Genome sequencing of strain 6GH32-13.</title>
        <authorList>
            <person name="Weon H.-Y."/>
            <person name="Heo J."/>
            <person name="Kwon S.-W."/>
        </authorList>
    </citation>
    <scope>NUCLEOTIDE SEQUENCE [LARGE SCALE GENOMIC DNA]</scope>
    <source>
        <strain evidence="2 3">5GH32-13</strain>
    </source>
</reference>
<feature type="transmembrane region" description="Helical" evidence="1">
    <location>
        <begin position="99"/>
        <end position="121"/>
    </location>
</feature>
<name>A0A3B7MJV1_9BACT</name>
<accession>A0A3B7MJV1</accession>
<dbReference type="Proteomes" id="UP000263900">
    <property type="component" value="Chromosome"/>
</dbReference>